<evidence type="ECO:0000256" key="2">
    <source>
        <dbReference type="ARBA" id="ARBA00022475"/>
    </source>
</evidence>
<dbReference type="Pfam" id="PF13515">
    <property type="entry name" value="FUSC_2"/>
    <property type="match status" value="1"/>
</dbReference>
<organism evidence="11 12">
    <name type="scientific">Candidatus Paenalcaligenes intestinipullorum</name>
    <dbReference type="NCBI Taxonomy" id="2838718"/>
    <lineage>
        <taxon>Bacteria</taxon>
        <taxon>Pseudomonadati</taxon>
        <taxon>Pseudomonadota</taxon>
        <taxon>Betaproteobacteria</taxon>
        <taxon>Burkholderiales</taxon>
        <taxon>Alcaligenaceae</taxon>
        <taxon>Paenalcaligenes</taxon>
    </lineage>
</organism>
<feature type="compositionally biased region" description="Polar residues" evidence="7">
    <location>
        <begin position="764"/>
        <end position="778"/>
    </location>
</feature>
<evidence type="ECO:0000256" key="4">
    <source>
        <dbReference type="ARBA" id="ARBA00022989"/>
    </source>
</evidence>
<dbReference type="AlphaFoldDB" id="A0A9D2RGY0"/>
<dbReference type="InterPro" id="IPR032692">
    <property type="entry name" value="YccS_N"/>
</dbReference>
<gene>
    <name evidence="11" type="ORF">H9906_00040</name>
</gene>
<accession>A0A9D2RGY0</accession>
<dbReference type="InterPro" id="IPR049453">
    <property type="entry name" value="Memb_transporter_dom"/>
</dbReference>
<evidence type="ECO:0000259" key="9">
    <source>
        <dbReference type="Pfam" id="PF12805"/>
    </source>
</evidence>
<keyword evidence="5 8" id="KW-0472">Membrane</keyword>
<evidence type="ECO:0000256" key="6">
    <source>
        <dbReference type="ARBA" id="ARBA00043993"/>
    </source>
</evidence>
<evidence type="ECO:0000256" key="1">
    <source>
        <dbReference type="ARBA" id="ARBA00004651"/>
    </source>
</evidence>
<protein>
    <submittedName>
        <fullName evidence="11">FUSC family protein</fullName>
    </submittedName>
</protein>
<keyword evidence="4 8" id="KW-1133">Transmembrane helix</keyword>
<dbReference type="Pfam" id="PF12805">
    <property type="entry name" value="FUSC-like"/>
    <property type="match status" value="1"/>
</dbReference>
<evidence type="ECO:0000259" key="10">
    <source>
        <dbReference type="Pfam" id="PF13515"/>
    </source>
</evidence>
<proteinExistence type="inferred from homology"/>
<evidence type="ECO:0000256" key="7">
    <source>
        <dbReference type="SAM" id="MobiDB-lite"/>
    </source>
</evidence>
<evidence type="ECO:0000256" key="5">
    <source>
        <dbReference type="ARBA" id="ARBA00023136"/>
    </source>
</evidence>
<feature type="transmembrane region" description="Helical" evidence="8">
    <location>
        <begin position="141"/>
        <end position="161"/>
    </location>
</feature>
<keyword evidence="2" id="KW-1003">Cell membrane</keyword>
<feature type="transmembrane region" description="Helical" evidence="8">
    <location>
        <begin position="118"/>
        <end position="135"/>
    </location>
</feature>
<dbReference type="GO" id="GO:0005886">
    <property type="term" value="C:plasma membrane"/>
    <property type="evidence" value="ECO:0007669"/>
    <property type="project" value="UniProtKB-SubCell"/>
</dbReference>
<name>A0A9D2RGY0_9BURK</name>
<reference evidence="11" key="1">
    <citation type="journal article" date="2021" name="PeerJ">
        <title>Extensive microbial diversity within the chicken gut microbiome revealed by metagenomics and culture.</title>
        <authorList>
            <person name="Gilroy R."/>
            <person name="Ravi A."/>
            <person name="Getino M."/>
            <person name="Pursley I."/>
            <person name="Horton D.L."/>
            <person name="Alikhan N.F."/>
            <person name="Baker D."/>
            <person name="Gharbi K."/>
            <person name="Hall N."/>
            <person name="Watson M."/>
            <person name="Adriaenssens E.M."/>
            <person name="Foster-Nyarko E."/>
            <person name="Jarju S."/>
            <person name="Secka A."/>
            <person name="Antonio M."/>
            <person name="Oren A."/>
            <person name="Chaudhuri R.R."/>
            <person name="La Ragione R."/>
            <person name="Hildebrand F."/>
            <person name="Pallen M.J."/>
        </authorList>
    </citation>
    <scope>NUCLEOTIDE SEQUENCE</scope>
    <source>
        <strain evidence="11">9264</strain>
    </source>
</reference>
<feature type="transmembrane region" description="Helical" evidence="8">
    <location>
        <begin position="506"/>
        <end position="524"/>
    </location>
</feature>
<feature type="transmembrane region" description="Helical" evidence="8">
    <location>
        <begin position="431"/>
        <end position="449"/>
    </location>
</feature>
<comment type="caution">
    <text evidence="11">The sequence shown here is derived from an EMBL/GenBank/DDBJ whole genome shotgun (WGS) entry which is preliminary data.</text>
</comment>
<dbReference type="PANTHER" id="PTHR30509">
    <property type="entry name" value="P-HYDROXYBENZOIC ACID EFFLUX PUMP SUBUNIT-RELATED"/>
    <property type="match status" value="1"/>
</dbReference>
<comment type="similarity">
    <text evidence="6">Belongs to the YccS/YhfK family.</text>
</comment>
<evidence type="ECO:0000313" key="12">
    <source>
        <dbReference type="Proteomes" id="UP000823889"/>
    </source>
</evidence>
<feature type="domain" description="Integral membrane bound transporter" evidence="10">
    <location>
        <begin position="436"/>
        <end position="549"/>
    </location>
</feature>
<comment type="subcellular location">
    <subcellularLocation>
        <location evidence="1">Cell membrane</location>
        <topology evidence="1">Multi-pass membrane protein</topology>
    </subcellularLocation>
</comment>
<feature type="domain" description="Integral membrane protein YccS N-terminal" evidence="9">
    <location>
        <begin position="76"/>
        <end position="346"/>
    </location>
</feature>
<feature type="region of interest" description="Disordered" evidence="7">
    <location>
        <begin position="752"/>
        <end position="778"/>
    </location>
</feature>
<feature type="transmembrane region" description="Helical" evidence="8">
    <location>
        <begin position="69"/>
        <end position="87"/>
    </location>
</feature>
<dbReference type="PANTHER" id="PTHR30509:SF9">
    <property type="entry name" value="MULTIDRUG RESISTANCE PROTEIN MDTO"/>
    <property type="match status" value="1"/>
</dbReference>
<sequence>MLKLLPQLQRFIYSHHFLGGLRQAVGVLLPVLILGGLFEAYAAGVVAALGAACVAIIDQPGGPRRYRINEMLGGVALGTLTVAITGLAANSVWGVWVVVPLLCFSLSMLNVYGLRGGLMGFACLLLMVVTLPAPMRGYEWLAHTFMSFVGAMSYFCFSLLFRRLFWLSEERRTLAMALYATAEYAAARACFYNPRTELDTSYRQLIKAQSDMTMLHQAARDIVLRELPRGKGRGDQERAALLSVYTNMVSLLDTLVATHTDYATLRRQLGNSDFMEFAYSGVQKLSHELQRIALNVIRHRKRSLRISLKPEIRAMEYELERYKNKGLNTENPELYVLLVQILRRLRVASSTLTHMAEHTHRTGLSLPIDQHLDKSLSRFLTREEIHLGALRSNLTLSSSAFRYSLRVTAAALIALGIPLVINHFYHDTETLSILTNHSHWIFMTTIIIMKPGFALTRQRNLLRLFGTALGCALSYILFELTANKEIYFVGMIAAYILANSLNQLNYLLSAMFSTVFILIGFQFLYGSSNMVISERLFDTLVGSCIALVCSYILPQWEASSLDKKALDAINANREFLSKGLSYANLKRQLDQVVHLQNTATPELQEAVEQLSPEDLAKLEAELNEAETQWQLARRDINVAFDNFAQSFYRMMSEPTSHQRNVSLMNNLLIQNHILASQISTAVPLLAHLPTVPVGVDESLSYVQGLLAKQRPAPPASTIESEGELAMLIYPLKQMIKAAQLIQQDMRGIMLADGPIQPNADSGRRNTSLSAVDSSGSKA</sequence>
<keyword evidence="3 8" id="KW-0812">Transmembrane</keyword>
<evidence type="ECO:0000313" key="11">
    <source>
        <dbReference type="EMBL" id="HJD43407.1"/>
    </source>
</evidence>
<reference evidence="11" key="2">
    <citation type="submission" date="2021-04" db="EMBL/GenBank/DDBJ databases">
        <authorList>
            <person name="Gilroy R."/>
        </authorList>
    </citation>
    <scope>NUCLEOTIDE SEQUENCE</scope>
    <source>
        <strain evidence="11">9264</strain>
    </source>
</reference>
<dbReference type="EMBL" id="DWUQ01000001">
    <property type="protein sequence ID" value="HJD43407.1"/>
    <property type="molecule type" value="Genomic_DNA"/>
</dbReference>
<evidence type="ECO:0000256" key="3">
    <source>
        <dbReference type="ARBA" id="ARBA00022692"/>
    </source>
</evidence>
<evidence type="ECO:0000256" key="8">
    <source>
        <dbReference type="SAM" id="Phobius"/>
    </source>
</evidence>
<feature type="transmembrane region" description="Helical" evidence="8">
    <location>
        <begin position="403"/>
        <end position="425"/>
    </location>
</feature>
<dbReference type="Proteomes" id="UP000823889">
    <property type="component" value="Unassembled WGS sequence"/>
</dbReference>